<gene>
    <name evidence="7" type="ORF">BXY57_1588</name>
</gene>
<organism evidence="7 8">
    <name type="scientific">Thermoflavifilum aggregans</name>
    <dbReference type="NCBI Taxonomy" id="454188"/>
    <lineage>
        <taxon>Bacteria</taxon>
        <taxon>Pseudomonadati</taxon>
        <taxon>Bacteroidota</taxon>
        <taxon>Chitinophagia</taxon>
        <taxon>Chitinophagales</taxon>
        <taxon>Chitinophagaceae</taxon>
        <taxon>Thermoflavifilum</taxon>
    </lineage>
</organism>
<evidence type="ECO:0000256" key="6">
    <source>
        <dbReference type="SAM" id="Phobius"/>
    </source>
</evidence>
<sequence>MQVKTAIKWLLKILVTGAALYITFRKVNWSQTREVLLHVRILWLIIALVLFNLSQLSSAWRLFYFYRALDIPLSLAQNIKLYYIGMFYNLFLPGGIGGDGYKIHYLYRFSQKSKSLKSLFTATFLDRLQGLWALILLLSAILFMATGRLPAGWQSHVRMLVAGLLLACLIYAELIWILFRIYRRVFLQTAFAALVVQVCQLLAAWALLHGLGMKQEIVLYLILFLCSSIAAVIPFTIGGMGARELVFVWGASVLPIHANQAIAMSLLFFLLTACSSFMGAFLSMPRQPVASSA</sequence>
<keyword evidence="2" id="KW-1003">Cell membrane</keyword>
<dbReference type="PANTHER" id="PTHR40277:SF1">
    <property type="entry name" value="BLL5419 PROTEIN"/>
    <property type="match status" value="1"/>
</dbReference>
<keyword evidence="8" id="KW-1185">Reference proteome</keyword>
<keyword evidence="5 6" id="KW-0472">Membrane</keyword>
<comment type="caution">
    <text evidence="7">The sequence shown here is derived from an EMBL/GenBank/DDBJ whole genome shotgun (WGS) entry which is preliminary data.</text>
</comment>
<feature type="transmembrane region" description="Helical" evidence="6">
    <location>
        <begin position="185"/>
        <end position="208"/>
    </location>
</feature>
<dbReference type="Pfam" id="PF03706">
    <property type="entry name" value="LPG_synthase_TM"/>
    <property type="match status" value="1"/>
</dbReference>
<evidence type="ECO:0000256" key="5">
    <source>
        <dbReference type="ARBA" id="ARBA00023136"/>
    </source>
</evidence>
<comment type="subcellular location">
    <subcellularLocation>
        <location evidence="1">Cell membrane</location>
        <topology evidence="1">Multi-pass membrane protein</topology>
    </subcellularLocation>
</comment>
<name>A0A2M9CVS2_9BACT</name>
<dbReference type="InterPro" id="IPR022791">
    <property type="entry name" value="L-PG_synthase/AglD"/>
</dbReference>
<accession>A0A2M9CVS2</accession>
<reference evidence="7 8" key="1">
    <citation type="submission" date="2017-11" db="EMBL/GenBank/DDBJ databases">
        <title>Genomic Encyclopedia of Archaeal and Bacterial Type Strains, Phase II (KMG-II): From Individual Species to Whole Genera.</title>
        <authorList>
            <person name="Goeker M."/>
        </authorList>
    </citation>
    <scope>NUCLEOTIDE SEQUENCE [LARGE SCALE GENOMIC DNA]</scope>
    <source>
        <strain evidence="7 8">DSM 27268</strain>
    </source>
</reference>
<dbReference type="AlphaFoldDB" id="A0A2M9CVS2"/>
<feature type="transmembrane region" description="Helical" evidence="6">
    <location>
        <begin position="129"/>
        <end position="147"/>
    </location>
</feature>
<evidence type="ECO:0000256" key="1">
    <source>
        <dbReference type="ARBA" id="ARBA00004651"/>
    </source>
</evidence>
<evidence type="ECO:0000256" key="4">
    <source>
        <dbReference type="ARBA" id="ARBA00022989"/>
    </source>
</evidence>
<proteinExistence type="predicted"/>
<feature type="transmembrane region" description="Helical" evidence="6">
    <location>
        <begin position="159"/>
        <end position="179"/>
    </location>
</feature>
<dbReference type="PANTHER" id="PTHR40277">
    <property type="entry name" value="BLL5419 PROTEIN"/>
    <property type="match status" value="1"/>
</dbReference>
<dbReference type="Proteomes" id="UP000230000">
    <property type="component" value="Unassembled WGS sequence"/>
</dbReference>
<feature type="transmembrane region" description="Helical" evidence="6">
    <location>
        <begin position="261"/>
        <end position="282"/>
    </location>
</feature>
<feature type="transmembrane region" description="Helical" evidence="6">
    <location>
        <begin position="217"/>
        <end position="241"/>
    </location>
</feature>
<evidence type="ECO:0000313" key="8">
    <source>
        <dbReference type="Proteomes" id="UP000230000"/>
    </source>
</evidence>
<protein>
    <recommendedName>
        <fullName evidence="9">Lysylphosphatidylglycerol synthase-like protein</fullName>
    </recommendedName>
</protein>
<dbReference type="GO" id="GO:0005886">
    <property type="term" value="C:plasma membrane"/>
    <property type="evidence" value="ECO:0007669"/>
    <property type="project" value="UniProtKB-SubCell"/>
</dbReference>
<evidence type="ECO:0008006" key="9">
    <source>
        <dbReference type="Google" id="ProtNLM"/>
    </source>
</evidence>
<evidence type="ECO:0000256" key="2">
    <source>
        <dbReference type="ARBA" id="ARBA00022475"/>
    </source>
</evidence>
<feature type="transmembrane region" description="Helical" evidence="6">
    <location>
        <begin position="36"/>
        <end position="54"/>
    </location>
</feature>
<feature type="transmembrane region" description="Helical" evidence="6">
    <location>
        <begin position="6"/>
        <end position="24"/>
    </location>
</feature>
<dbReference type="EMBL" id="PGFG01000001">
    <property type="protein sequence ID" value="PJJ75994.1"/>
    <property type="molecule type" value="Genomic_DNA"/>
</dbReference>
<keyword evidence="3 6" id="KW-0812">Transmembrane</keyword>
<evidence type="ECO:0000313" key="7">
    <source>
        <dbReference type="EMBL" id="PJJ75994.1"/>
    </source>
</evidence>
<evidence type="ECO:0000256" key="3">
    <source>
        <dbReference type="ARBA" id="ARBA00022692"/>
    </source>
</evidence>
<keyword evidence="4 6" id="KW-1133">Transmembrane helix</keyword>